<dbReference type="InterPro" id="IPR052721">
    <property type="entry name" value="ET_Amicyanin"/>
</dbReference>
<organism evidence="4 5">
    <name type="scientific">Algimonas ampicilliniresistens</name>
    <dbReference type="NCBI Taxonomy" id="1298735"/>
    <lineage>
        <taxon>Bacteria</taxon>
        <taxon>Pseudomonadati</taxon>
        <taxon>Pseudomonadota</taxon>
        <taxon>Alphaproteobacteria</taxon>
        <taxon>Maricaulales</taxon>
        <taxon>Robiginitomaculaceae</taxon>
        <taxon>Algimonas</taxon>
    </lineage>
</organism>
<protein>
    <recommendedName>
        <fullName evidence="3">Blue (type 1) copper domain-containing protein</fullName>
    </recommendedName>
</protein>
<dbReference type="InterPro" id="IPR000923">
    <property type="entry name" value="BlueCu_1"/>
</dbReference>
<proteinExistence type="predicted"/>
<dbReference type="EMBL" id="BSNK01000002">
    <property type="protein sequence ID" value="GLQ24069.1"/>
    <property type="molecule type" value="Genomic_DNA"/>
</dbReference>
<dbReference type="PANTHER" id="PTHR36507:SF1">
    <property type="entry name" value="BLL1555 PROTEIN"/>
    <property type="match status" value="1"/>
</dbReference>
<dbReference type="PANTHER" id="PTHR36507">
    <property type="entry name" value="BLL1555 PROTEIN"/>
    <property type="match status" value="1"/>
</dbReference>
<evidence type="ECO:0000313" key="5">
    <source>
        <dbReference type="Proteomes" id="UP001161391"/>
    </source>
</evidence>
<sequence>MTRFPTHHFRLGNFGLGSTGAKALLISLIAFPAGVLAQSQDVITISQKKRKYAPGAVTIKTGDKLRIVNDDIFLHHAFIDEETMTFDSGSMEEGETRDIEFTAAGSFQVRCAIHPKMRLDVTVE</sequence>
<accession>A0ABQ5VAQ9</accession>
<gene>
    <name evidence="4" type="ORF">GCM10007853_19430</name>
</gene>
<dbReference type="Gene3D" id="2.60.40.420">
    <property type="entry name" value="Cupredoxins - blue copper proteins"/>
    <property type="match status" value="1"/>
</dbReference>
<evidence type="ECO:0000259" key="3">
    <source>
        <dbReference type="Pfam" id="PF00127"/>
    </source>
</evidence>
<reference evidence="4" key="1">
    <citation type="journal article" date="2014" name="Int. J. Syst. Evol. Microbiol.">
        <title>Complete genome of a new Firmicutes species belonging to the dominant human colonic microbiota ('Ruminococcus bicirculans') reveals two chromosomes and a selective capacity to utilize plant glucans.</title>
        <authorList>
            <consortium name="NISC Comparative Sequencing Program"/>
            <person name="Wegmann U."/>
            <person name="Louis P."/>
            <person name="Goesmann A."/>
            <person name="Henrissat B."/>
            <person name="Duncan S.H."/>
            <person name="Flint H.J."/>
        </authorList>
    </citation>
    <scope>NUCLEOTIDE SEQUENCE</scope>
    <source>
        <strain evidence="4">NBRC 108219</strain>
    </source>
</reference>
<keyword evidence="2" id="KW-0186">Copper</keyword>
<evidence type="ECO:0000313" key="4">
    <source>
        <dbReference type="EMBL" id="GLQ24069.1"/>
    </source>
</evidence>
<dbReference type="Proteomes" id="UP001161391">
    <property type="component" value="Unassembled WGS sequence"/>
</dbReference>
<comment type="caution">
    <text evidence="4">The sequence shown here is derived from an EMBL/GenBank/DDBJ whole genome shotgun (WGS) entry which is preliminary data.</text>
</comment>
<keyword evidence="5" id="KW-1185">Reference proteome</keyword>
<keyword evidence="1" id="KW-0479">Metal-binding</keyword>
<evidence type="ECO:0000256" key="2">
    <source>
        <dbReference type="ARBA" id="ARBA00023008"/>
    </source>
</evidence>
<name>A0ABQ5VAQ9_9PROT</name>
<dbReference type="Pfam" id="PF00127">
    <property type="entry name" value="Copper-bind"/>
    <property type="match status" value="1"/>
</dbReference>
<reference evidence="4" key="2">
    <citation type="submission" date="2023-01" db="EMBL/GenBank/DDBJ databases">
        <title>Draft genome sequence of Algimonas ampicilliniresistens strain NBRC 108219.</title>
        <authorList>
            <person name="Sun Q."/>
            <person name="Mori K."/>
        </authorList>
    </citation>
    <scope>NUCLEOTIDE SEQUENCE</scope>
    <source>
        <strain evidence="4">NBRC 108219</strain>
    </source>
</reference>
<feature type="domain" description="Blue (type 1) copper" evidence="3">
    <location>
        <begin position="43"/>
        <end position="124"/>
    </location>
</feature>
<evidence type="ECO:0000256" key="1">
    <source>
        <dbReference type="ARBA" id="ARBA00022723"/>
    </source>
</evidence>
<dbReference type="InterPro" id="IPR008972">
    <property type="entry name" value="Cupredoxin"/>
</dbReference>
<dbReference type="RefSeq" id="WP_284390127.1">
    <property type="nucleotide sequence ID" value="NZ_BSNK01000002.1"/>
</dbReference>
<dbReference type="SUPFAM" id="SSF49503">
    <property type="entry name" value="Cupredoxins"/>
    <property type="match status" value="1"/>
</dbReference>